<proteinExistence type="predicted"/>
<gene>
    <name evidence="1" type="ORF">BO79DRAFT_267375</name>
</gene>
<evidence type="ECO:0000313" key="2">
    <source>
        <dbReference type="Proteomes" id="UP000249748"/>
    </source>
</evidence>
<organism evidence="1 2">
    <name type="scientific">Aspergillus costaricaensis CBS 115574</name>
    <dbReference type="NCBI Taxonomy" id="1448317"/>
    <lineage>
        <taxon>Eukaryota</taxon>
        <taxon>Fungi</taxon>
        <taxon>Dikarya</taxon>
        <taxon>Ascomycota</taxon>
        <taxon>Pezizomycotina</taxon>
        <taxon>Eurotiomycetes</taxon>
        <taxon>Eurotiomycetidae</taxon>
        <taxon>Eurotiales</taxon>
        <taxon>Aspergillaceae</taxon>
        <taxon>Aspergillus</taxon>
        <taxon>Aspergillus subgen. Circumdati</taxon>
    </lineage>
</organism>
<protein>
    <submittedName>
        <fullName evidence="1">Uncharacterized protein</fullName>
    </submittedName>
</protein>
<name>A0ACD1IBY3_9EURO</name>
<evidence type="ECO:0000313" key="1">
    <source>
        <dbReference type="EMBL" id="RAK87913.1"/>
    </source>
</evidence>
<reference evidence="1" key="1">
    <citation type="submission" date="2018-02" db="EMBL/GenBank/DDBJ databases">
        <title>The genomes of Aspergillus section Nigri reveals drivers in fungal speciation.</title>
        <authorList>
            <consortium name="DOE Joint Genome Institute"/>
            <person name="Vesth T.C."/>
            <person name="Nybo J."/>
            <person name="Theobald S."/>
            <person name="Brandl J."/>
            <person name="Frisvad J.C."/>
            <person name="Nielsen K.F."/>
            <person name="Lyhne E.K."/>
            <person name="Kogle M.E."/>
            <person name="Kuo A."/>
            <person name="Riley R."/>
            <person name="Clum A."/>
            <person name="Nolan M."/>
            <person name="Lipzen A."/>
            <person name="Salamov A."/>
            <person name="Henrissat B."/>
            <person name="Wiebenga A."/>
            <person name="De vries R.P."/>
            <person name="Grigoriev I.V."/>
            <person name="Mortensen U.H."/>
            <person name="Andersen M.R."/>
            <person name="Baker S.E."/>
        </authorList>
    </citation>
    <scope>NUCLEOTIDE SEQUENCE</scope>
    <source>
        <strain evidence="1">CBS 115574</strain>
    </source>
</reference>
<dbReference type="Proteomes" id="UP000249748">
    <property type="component" value="Unassembled WGS sequence"/>
</dbReference>
<keyword evidence="2" id="KW-1185">Reference proteome</keyword>
<sequence length="139" mass="16036">MSNCGASPTLTTDHTTAGYILTSDALPQLWDIPEPEEMSVKHKTQPYGGWLNRRIQTRSADSHLCMKKWDGKKEEEGQREKEKHTQETKGRRKLKVPIEYGVLRMQDSGTTEKFLYIGSLGWEGYTRFRRGGWKMRLCG</sequence>
<accession>A0ACD1IBY3</accession>
<dbReference type="EMBL" id="KZ824553">
    <property type="protein sequence ID" value="RAK87913.1"/>
    <property type="molecule type" value="Genomic_DNA"/>
</dbReference>